<feature type="compositionally biased region" description="Basic and acidic residues" evidence="4">
    <location>
        <begin position="723"/>
        <end position="734"/>
    </location>
</feature>
<keyword evidence="7" id="KW-1185">Reference proteome</keyword>
<dbReference type="InterPro" id="IPR029717">
    <property type="entry name" value="FAM193"/>
</dbReference>
<proteinExistence type="inferred from homology"/>
<sequence>MNEFDSCVHRIIKQIYPVLAYEYEMGLCESRGETSGIYSFQFLRSLHENSMENIQKILRQTESDEVSCKKEYDKADKKILLEFFTYLNEKKSELTQQWLCLQHYMHYIYRTLTSTNPQIHNDEISEYYIAEMKSLVKILSEADEIQLYLRIFSILQEYVTFAFWQYSKPGNQGPPIERLHRYYLVFLQASRNIYPVFLDLEKLLKEKCNMTWIDYSKFVFFNYFYDAIDSEILTKIRQKEIFNIPAECNPMVVAFGELNTLWQTLKNLRGINENIDKEMSEDHKQILKRNFWIYRTKVDEKQNVQRLAAELIILAIERGIRGSDPLLDKNGQCLCEDCLIFKLSYIIDTGDSPDLAFMRISPCRYCPEMVELNKLHDHVENHFKCIVTNDETKNLLASVSQNSLDFNTKSIFKDKIGDESSETKINQCLINLLKANKNVIQNQEFKNEQLSCRAEEMGNDQSCNNETKENFRIPSVKIDSTNKNASPCSHSCKHEEELKAELKKLQGVCDHHKDSKRCDCTYCEVFGSTVANHSHKTNETRNRLRIRLNQRKQKMVSKNPLVDKTNKMTGVKSNLTIKTNPNKVEAVVQPENSPIVRTSVVKSVPKSDDSLKEMKITADVLKPRIFPKTNDNNRLNDIHGLVDYIEGNSGTDKAAIAEKKAAKKARQRQKKEEERKQVEKIEKQREEEKKREEEAKSRLLKQEREKNLPNEVMKKNSKKKNRDKVTPNRDEICQKSENSNIIEEMIPAMVTIKRSMENGDNRPTVTITLKGSTPDQDKLLYTLVNGNTEHNKKDINYAVKSKKNKKQSNAIEQKTEHLVKLQVLRKDSNKGSNGKASNPIDKEVKVSFTVNNSINDKSMNAELEKSNKKHVKVENKKNTELDLPFLRLPPGITITKVDGSLSNKNYKITMNDIESSETNITGNNKSGVIVVDTEKLIHTNGISKDSSNSKRNKKKKNKKQQTISTMSTDNSQPSMVTLKNPIFQNLTENVAREREPALAMDIAGASCGQASIFKNENGMVTIRSSRLQQSLNNGIPMHNLLSDLKPVLGGDVTTAVPNSTSPASENTMSVFNAQEILSGLPGIEITKVDKKNSKADQDSKVCQVAQVSIIPTNGDKCGLDKDDWIYDNIFTPKDVLEDDLDAEERELEAFKRFCQQSVPPKQKEKVAHLNVKDIVLKKKSDLTLV</sequence>
<evidence type="ECO:0000256" key="4">
    <source>
        <dbReference type="SAM" id="MobiDB-lite"/>
    </source>
</evidence>
<feature type="region of interest" description="Disordered" evidence="4">
    <location>
        <begin position="940"/>
        <end position="975"/>
    </location>
</feature>
<evidence type="ECO:0000256" key="2">
    <source>
        <dbReference type="ARBA" id="ARBA00022553"/>
    </source>
</evidence>
<dbReference type="PANTHER" id="PTHR15109:SF4">
    <property type="entry name" value="FAM193 C-TERMINAL DOMAIN-CONTAINING PROTEIN"/>
    <property type="match status" value="1"/>
</dbReference>
<dbReference type="PANTHER" id="PTHR15109">
    <property type="entry name" value="AGAP004327-PA"/>
    <property type="match status" value="1"/>
</dbReference>
<evidence type="ECO:0000256" key="1">
    <source>
        <dbReference type="ARBA" id="ARBA00009689"/>
    </source>
</evidence>
<dbReference type="InterPro" id="IPR031802">
    <property type="entry name" value="FAM193_C"/>
</dbReference>
<dbReference type="Pfam" id="PF15914">
    <property type="entry name" value="FAM193_C"/>
    <property type="match status" value="1"/>
</dbReference>
<evidence type="ECO:0000256" key="3">
    <source>
        <dbReference type="ARBA" id="ARBA00023054"/>
    </source>
</evidence>
<feature type="compositionally biased region" description="Basic residues" evidence="4">
    <location>
        <begin position="950"/>
        <end position="959"/>
    </location>
</feature>
<gene>
    <name evidence="6" type="ORF">WA026_008825</name>
</gene>
<evidence type="ECO:0000313" key="7">
    <source>
        <dbReference type="Proteomes" id="UP001431783"/>
    </source>
</evidence>
<evidence type="ECO:0000259" key="5">
    <source>
        <dbReference type="Pfam" id="PF15914"/>
    </source>
</evidence>
<feature type="compositionally biased region" description="Polar residues" evidence="4">
    <location>
        <begin position="960"/>
        <end position="975"/>
    </location>
</feature>
<name>A0AAW1V4L7_9CUCU</name>
<feature type="region of interest" description="Disordered" evidence="4">
    <location>
        <begin position="656"/>
        <end position="737"/>
    </location>
</feature>
<comment type="caution">
    <text evidence="6">The sequence shown here is derived from an EMBL/GenBank/DDBJ whole genome shotgun (WGS) entry which is preliminary data.</text>
</comment>
<accession>A0AAW1V4L7</accession>
<evidence type="ECO:0000313" key="6">
    <source>
        <dbReference type="EMBL" id="KAK9890018.1"/>
    </source>
</evidence>
<dbReference type="AlphaFoldDB" id="A0AAW1V4L7"/>
<keyword evidence="3" id="KW-0175">Coiled coil</keyword>
<dbReference type="GO" id="GO:0005634">
    <property type="term" value="C:nucleus"/>
    <property type="evidence" value="ECO:0007669"/>
    <property type="project" value="TreeGrafter"/>
</dbReference>
<dbReference type="Proteomes" id="UP001431783">
    <property type="component" value="Unassembled WGS sequence"/>
</dbReference>
<protein>
    <recommendedName>
        <fullName evidence="5">FAM193 C-terminal domain-containing protein</fullName>
    </recommendedName>
</protein>
<dbReference type="GO" id="GO:0005737">
    <property type="term" value="C:cytoplasm"/>
    <property type="evidence" value="ECO:0007669"/>
    <property type="project" value="TreeGrafter"/>
</dbReference>
<keyword evidence="2" id="KW-0597">Phosphoprotein</keyword>
<reference evidence="6 7" key="1">
    <citation type="submission" date="2023-03" db="EMBL/GenBank/DDBJ databases">
        <title>Genome insight into feeding habits of ladybird beetles.</title>
        <authorList>
            <person name="Li H.-S."/>
            <person name="Huang Y.-H."/>
            <person name="Pang H."/>
        </authorList>
    </citation>
    <scope>NUCLEOTIDE SEQUENCE [LARGE SCALE GENOMIC DNA]</scope>
    <source>
        <strain evidence="6">SYSU_2023b</strain>
        <tissue evidence="6">Whole body</tissue>
    </source>
</reference>
<feature type="compositionally biased region" description="Basic and acidic residues" evidence="4">
    <location>
        <begin position="670"/>
        <end position="714"/>
    </location>
</feature>
<dbReference type="EMBL" id="JARQZJ010000124">
    <property type="protein sequence ID" value="KAK9890018.1"/>
    <property type="molecule type" value="Genomic_DNA"/>
</dbReference>
<organism evidence="6 7">
    <name type="scientific">Henosepilachna vigintioctopunctata</name>
    <dbReference type="NCBI Taxonomy" id="420089"/>
    <lineage>
        <taxon>Eukaryota</taxon>
        <taxon>Metazoa</taxon>
        <taxon>Ecdysozoa</taxon>
        <taxon>Arthropoda</taxon>
        <taxon>Hexapoda</taxon>
        <taxon>Insecta</taxon>
        <taxon>Pterygota</taxon>
        <taxon>Neoptera</taxon>
        <taxon>Endopterygota</taxon>
        <taxon>Coleoptera</taxon>
        <taxon>Polyphaga</taxon>
        <taxon>Cucujiformia</taxon>
        <taxon>Coccinelloidea</taxon>
        <taxon>Coccinellidae</taxon>
        <taxon>Epilachninae</taxon>
        <taxon>Epilachnini</taxon>
        <taxon>Henosepilachna</taxon>
    </lineage>
</organism>
<feature type="domain" description="FAM193 C-terminal" evidence="5">
    <location>
        <begin position="1127"/>
        <end position="1180"/>
    </location>
</feature>
<comment type="similarity">
    <text evidence="1">Belongs to the FAM193 family.</text>
</comment>